<evidence type="ECO:0000256" key="3">
    <source>
        <dbReference type="ARBA" id="ARBA00022917"/>
    </source>
</evidence>
<dbReference type="InterPro" id="IPR027516">
    <property type="entry name" value="EIF3C"/>
</dbReference>
<dbReference type="InterPro" id="IPR008905">
    <property type="entry name" value="EIF3C_N_dom"/>
</dbReference>
<dbReference type="Pfam" id="PF05470">
    <property type="entry name" value="eIF-3c_N"/>
    <property type="match status" value="1"/>
</dbReference>
<comment type="caution">
    <text evidence="5">The sequence shown here is derived from an EMBL/GenBank/DDBJ whole genome shotgun (WGS) entry which is preliminary data.</text>
</comment>
<dbReference type="GO" id="GO:0003743">
    <property type="term" value="F:translation initiation factor activity"/>
    <property type="evidence" value="ECO:0007669"/>
    <property type="project" value="UniProtKB-KW"/>
</dbReference>
<dbReference type="PANTHER" id="PTHR13937:SF0">
    <property type="entry name" value="EUKARYOTIC TRANSLATION INITIATION FACTOR 3 SUBUNIT C-RELATED"/>
    <property type="match status" value="1"/>
</dbReference>
<organism evidence="5 6">
    <name type="scientific">Actinidia rufa</name>
    <dbReference type="NCBI Taxonomy" id="165716"/>
    <lineage>
        <taxon>Eukaryota</taxon>
        <taxon>Viridiplantae</taxon>
        <taxon>Streptophyta</taxon>
        <taxon>Embryophyta</taxon>
        <taxon>Tracheophyta</taxon>
        <taxon>Spermatophyta</taxon>
        <taxon>Magnoliopsida</taxon>
        <taxon>eudicotyledons</taxon>
        <taxon>Gunneridae</taxon>
        <taxon>Pentapetalae</taxon>
        <taxon>asterids</taxon>
        <taxon>Ericales</taxon>
        <taxon>Actinidiaceae</taxon>
        <taxon>Actinidia</taxon>
    </lineage>
</organism>
<accession>A0A7J0FQQ0</accession>
<gene>
    <name evidence="5" type="ORF">Acr_14g0005390</name>
</gene>
<name>A0A7J0FQQ0_9ERIC</name>
<evidence type="ECO:0000313" key="5">
    <source>
        <dbReference type="EMBL" id="GFZ00904.1"/>
    </source>
</evidence>
<evidence type="ECO:0000256" key="1">
    <source>
        <dbReference type="ARBA" id="ARBA00022490"/>
    </source>
</evidence>
<protein>
    <submittedName>
        <fullName evidence="5">Eukaryotic translation initiation factor 3C</fullName>
    </submittedName>
</protein>
<reference evidence="5 6" key="1">
    <citation type="submission" date="2019-07" db="EMBL/GenBank/DDBJ databases">
        <title>De Novo Assembly of kiwifruit Actinidia rufa.</title>
        <authorList>
            <person name="Sugita-Konishi S."/>
            <person name="Sato K."/>
            <person name="Mori E."/>
            <person name="Abe Y."/>
            <person name="Kisaki G."/>
            <person name="Hamano K."/>
            <person name="Suezawa K."/>
            <person name="Otani M."/>
            <person name="Fukuda T."/>
            <person name="Manabe T."/>
            <person name="Gomi K."/>
            <person name="Tabuchi M."/>
            <person name="Akimitsu K."/>
            <person name="Kataoka I."/>
        </authorList>
    </citation>
    <scope>NUCLEOTIDE SEQUENCE [LARGE SCALE GENOMIC DNA]</scope>
    <source>
        <strain evidence="6">cv. Fuchu</strain>
    </source>
</reference>
<dbReference type="GO" id="GO:0003723">
    <property type="term" value="F:RNA binding"/>
    <property type="evidence" value="ECO:0007669"/>
    <property type="project" value="InterPro"/>
</dbReference>
<dbReference type="AlphaFoldDB" id="A0A7J0FQQ0"/>
<keyword evidence="3" id="KW-0648">Protein biosynthesis</keyword>
<keyword evidence="6" id="KW-1185">Reference proteome</keyword>
<keyword evidence="2 5" id="KW-0396">Initiation factor</keyword>
<feature type="domain" description="Eukaryotic translation initiation factor 3 subunit C N-terminal" evidence="4">
    <location>
        <begin position="77"/>
        <end position="107"/>
    </location>
</feature>
<dbReference type="GO" id="GO:0031369">
    <property type="term" value="F:translation initiation factor binding"/>
    <property type="evidence" value="ECO:0007669"/>
    <property type="project" value="InterPro"/>
</dbReference>
<dbReference type="GO" id="GO:0005852">
    <property type="term" value="C:eukaryotic translation initiation factor 3 complex"/>
    <property type="evidence" value="ECO:0007669"/>
    <property type="project" value="InterPro"/>
</dbReference>
<dbReference type="OrthoDB" id="29647at2759"/>
<proteinExistence type="predicted"/>
<evidence type="ECO:0000259" key="4">
    <source>
        <dbReference type="Pfam" id="PF05470"/>
    </source>
</evidence>
<evidence type="ECO:0000313" key="6">
    <source>
        <dbReference type="Proteomes" id="UP000585474"/>
    </source>
</evidence>
<evidence type="ECO:0000256" key="2">
    <source>
        <dbReference type="ARBA" id="ARBA00022540"/>
    </source>
</evidence>
<sequence>MPVFDGISTELCHRGPLSLPHSDSSVEFYSVLLLIKGKVSQLHNTGFASIDLLNDLLTLSPHWEGTGGKAKANAVPQHINLELLEAVHLICAMLIEVPKMAANSHDAKRKIISKAFWRLLETHSIVSKMMVTEEFLQVGTNPPESNERAIETRIGGGGGLDCLPLRRDGPDYAAAGGGAKWHDNFSFSRGRPAGGCCVWRVGESVSDWFREGIPDGQYYPNG</sequence>
<dbReference type="PANTHER" id="PTHR13937">
    <property type="entry name" value="EUKARYOTIC TRANSLATION INITATION FACTOR 3, SUBUNIT 8 EIF3S8 -RELATED"/>
    <property type="match status" value="1"/>
</dbReference>
<dbReference type="Proteomes" id="UP000585474">
    <property type="component" value="Unassembled WGS sequence"/>
</dbReference>
<keyword evidence="1" id="KW-0963">Cytoplasm</keyword>
<dbReference type="EMBL" id="BJWL01000014">
    <property type="protein sequence ID" value="GFZ00904.1"/>
    <property type="molecule type" value="Genomic_DNA"/>
</dbReference>